<keyword evidence="4 6" id="KW-1133">Transmembrane helix</keyword>
<feature type="transmembrane region" description="Helical" evidence="6">
    <location>
        <begin position="275"/>
        <end position="293"/>
    </location>
</feature>
<dbReference type="InterPro" id="IPR001851">
    <property type="entry name" value="ABC_transp_permease"/>
</dbReference>
<dbReference type="AlphaFoldDB" id="A0A380WQ90"/>
<dbReference type="GO" id="GO:0005886">
    <property type="term" value="C:plasma membrane"/>
    <property type="evidence" value="ECO:0007669"/>
    <property type="project" value="UniProtKB-SubCell"/>
</dbReference>
<keyword evidence="3 6" id="KW-0812">Transmembrane</keyword>
<evidence type="ECO:0000256" key="4">
    <source>
        <dbReference type="ARBA" id="ARBA00022989"/>
    </source>
</evidence>
<dbReference type="Pfam" id="PF02653">
    <property type="entry name" value="BPD_transp_2"/>
    <property type="match status" value="1"/>
</dbReference>
<sequence>MSQLFQEAIIISILASTIRIMTPLLFSAMGELITQRAGIWNMGVEGTMLTGAFAAYLVATMTGSLWLAVLAAIVAGALMGIVIAFMTATLRVDHFIAGLGLNLLAGGLTLYWFQSYIQGRAQPIFSGFQDVDIPLLSDIPVIGPVLFSQRALTYAALLLVPVVWFLLYRSRYGLELRCLGENPKALDVKGLSVSARQYAAVMLGSAMTGLGGGFLMLGFSDRFLADFTAGRGWIVIVALIAGNWRPKGVLVAVTAFAFLESLATHLQVVGAQVPHQLLLALPYLASICLLMGLRFRSGQPARLGIPYARE</sequence>
<keyword evidence="2" id="KW-1003">Cell membrane</keyword>
<feature type="transmembrane region" description="Helical" evidence="6">
    <location>
        <begin position="151"/>
        <end position="168"/>
    </location>
</feature>
<dbReference type="PANTHER" id="PTHR43370:SF2">
    <property type="entry name" value="ABC TRANSPORTER PERMEASE PROTEIN"/>
    <property type="match status" value="1"/>
</dbReference>
<feature type="transmembrane region" description="Helical" evidence="6">
    <location>
        <begin position="223"/>
        <end position="242"/>
    </location>
</feature>
<evidence type="ECO:0000256" key="1">
    <source>
        <dbReference type="ARBA" id="ARBA00004651"/>
    </source>
</evidence>
<feature type="transmembrane region" description="Helical" evidence="6">
    <location>
        <begin position="95"/>
        <end position="113"/>
    </location>
</feature>
<protein>
    <submittedName>
        <fullName evidence="7">Beta-methylgalactoside transporter inner membrane component</fullName>
    </submittedName>
</protein>
<organism evidence="7 8">
    <name type="scientific">Aminobacter aminovorans</name>
    <name type="common">Chelatobacter heintzii</name>
    <dbReference type="NCBI Taxonomy" id="83263"/>
    <lineage>
        <taxon>Bacteria</taxon>
        <taxon>Pseudomonadati</taxon>
        <taxon>Pseudomonadota</taxon>
        <taxon>Alphaproteobacteria</taxon>
        <taxon>Hyphomicrobiales</taxon>
        <taxon>Phyllobacteriaceae</taxon>
        <taxon>Aminobacter</taxon>
    </lineage>
</organism>
<gene>
    <name evidence="7" type="ORF">NCTC10684_03770</name>
</gene>
<evidence type="ECO:0000313" key="7">
    <source>
        <dbReference type="EMBL" id="SUU90512.1"/>
    </source>
</evidence>
<accession>A0A380WQ90</accession>
<feature type="transmembrane region" description="Helical" evidence="6">
    <location>
        <begin position="198"/>
        <end position="217"/>
    </location>
</feature>
<feature type="transmembrane region" description="Helical" evidence="6">
    <location>
        <begin position="65"/>
        <end position="88"/>
    </location>
</feature>
<feature type="transmembrane region" description="Helical" evidence="6">
    <location>
        <begin position="38"/>
        <end position="59"/>
    </location>
</feature>
<dbReference type="CDD" id="cd06580">
    <property type="entry name" value="TM_PBP1_transp_TpRbsC_like"/>
    <property type="match status" value="1"/>
</dbReference>
<keyword evidence="5 6" id="KW-0472">Membrane</keyword>
<dbReference type="OrthoDB" id="9792579at2"/>
<name>A0A380WQ90_AMIAI</name>
<dbReference type="Proteomes" id="UP000254701">
    <property type="component" value="Unassembled WGS sequence"/>
</dbReference>
<dbReference type="EMBL" id="UFSM01000001">
    <property type="protein sequence ID" value="SUU90512.1"/>
    <property type="molecule type" value="Genomic_DNA"/>
</dbReference>
<feature type="transmembrane region" description="Helical" evidence="6">
    <location>
        <begin position="6"/>
        <end position="26"/>
    </location>
</feature>
<evidence type="ECO:0000256" key="2">
    <source>
        <dbReference type="ARBA" id="ARBA00022475"/>
    </source>
</evidence>
<dbReference type="RefSeq" id="WP_115732494.1">
    <property type="nucleotide sequence ID" value="NZ_BAAAVY010000002.1"/>
</dbReference>
<feature type="transmembrane region" description="Helical" evidence="6">
    <location>
        <begin position="249"/>
        <end position="269"/>
    </location>
</feature>
<evidence type="ECO:0000256" key="3">
    <source>
        <dbReference type="ARBA" id="ARBA00022692"/>
    </source>
</evidence>
<dbReference type="GO" id="GO:0022857">
    <property type="term" value="F:transmembrane transporter activity"/>
    <property type="evidence" value="ECO:0007669"/>
    <property type="project" value="InterPro"/>
</dbReference>
<comment type="subcellular location">
    <subcellularLocation>
        <location evidence="1">Cell membrane</location>
        <topology evidence="1">Multi-pass membrane protein</topology>
    </subcellularLocation>
</comment>
<reference evidence="7 8" key="1">
    <citation type="submission" date="2018-06" db="EMBL/GenBank/DDBJ databases">
        <authorList>
            <consortium name="Pathogen Informatics"/>
            <person name="Doyle S."/>
        </authorList>
    </citation>
    <scope>NUCLEOTIDE SEQUENCE [LARGE SCALE GENOMIC DNA]</scope>
    <source>
        <strain evidence="7 8">NCTC10684</strain>
    </source>
</reference>
<evidence type="ECO:0000256" key="6">
    <source>
        <dbReference type="SAM" id="Phobius"/>
    </source>
</evidence>
<evidence type="ECO:0000313" key="8">
    <source>
        <dbReference type="Proteomes" id="UP000254701"/>
    </source>
</evidence>
<dbReference type="PANTHER" id="PTHR43370">
    <property type="entry name" value="SUGAR ABC TRANSPORTER INTEGRAL MEMBRANE PROTEIN-RELATED"/>
    <property type="match status" value="1"/>
</dbReference>
<proteinExistence type="predicted"/>
<evidence type="ECO:0000256" key="5">
    <source>
        <dbReference type="ARBA" id="ARBA00023136"/>
    </source>
</evidence>